<feature type="compositionally biased region" description="Low complexity" evidence="1">
    <location>
        <begin position="247"/>
        <end position="265"/>
    </location>
</feature>
<evidence type="ECO:0000313" key="2">
    <source>
        <dbReference type="EMBL" id="MDH4622151.1"/>
    </source>
</evidence>
<reference evidence="2" key="1">
    <citation type="submission" date="2021-02" db="EMBL/GenBank/DDBJ databases">
        <title>Genome analysis of blister spot of apple pathogen from New York area.</title>
        <authorList>
            <person name="Kandel P."/>
            <person name="Hockett K.L."/>
            <person name="Santander R."/>
            <person name="Acimovic S."/>
        </authorList>
    </citation>
    <scope>NUCLEOTIDE SEQUENCE</scope>
    <source>
        <strain evidence="2">PSP1</strain>
    </source>
</reference>
<comment type="caution">
    <text evidence="2">The sequence shown here is derived from an EMBL/GenBank/DDBJ whole genome shotgun (WGS) entry which is preliminary data.</text>
</comment>
<gene>
    <name evidence="2" type="ORF">JW322_10285</name>
</gene>
<dbReference type="AlphaFoldDB" id="A0AA43DSV4"/>
<evidence type="ECO:0000256" key="1">
    <source>
        <dbReference type="SAM" id="MobiDB-lite"/>
    </source>
</evidence>
<protein>
    <submittedName>
        <fullName evidence="2">Uncharacterized protein</fullName>
    </submittedName>
</protein>
<dbReference type="Proteomes" id="UP001162155">
    <property type="component" value="Unassembled WGS sequence"/>
</dbReference>
<name>A0AA43DSV4_PSESX</name>
<dbReference type="RefSeq" id="WP_147466185.1">
    <property type="nucleotide sequence ID" value="NZ_JAFFRY010000008.1"/>
</dbReference>
<feature type="region of interest" description="Disordered" evidence="1">
    <location>
        <begin position="245"/>
        <end position="281"/>
    </location>
</feature>
<sequence length="281" mass="32294">MRQRIDDVRSRRALSARFFLYGVDQLLDSDQHQRTAVSLRQAVLRNGILKFFLFWRRVVMEQYLQDELRKLIQKAAHLVDRDSFGQEPNYTAGFFGKLHGELITSPSGKYVELKFSVSNDRGPGSAESKTGIDIGLVFQWVDEAGLVYEKALLIQAKNYVEELSTSEKLDLFEQCKKMSNITSSFVVMDCPFDKKVPQVYETRPINILIKPPFSLDDYLIDRVFPCTKGDDDPKVVDLAKRADRNLTIKTNTPKPTNRNKPTTNPDKNKNKNKNKNIKPKM</sequence>
<accession>A0AA43DSV4</accession>
<organism evidence="2 3">
    <name type="scientific">Pseudomonas syringae pv. papulans</name>
    <dbReference type="NCBI Taxonomy" id="83963"/>
    <lineage>
        <taxon>Bacteria</taxon>
        <taxon>Pseudomonadati</taxon>
        <taxon>Pseudomonadota</taxon>
        <taxon>Gammaproteobacteria</taxon>
        <taxon>Pseudomonadales</taxon>
        <taxon>Pseudomonadaceae</taxon>
        <taxon>Pseudomonas</taxon>
        <taxon>Pseudomonas syringae</taxon>
    </lineage>
</organism>
<feature type="compositionally biased region" description="Basic residues" evidence="1">
    <location>
        <begin position="270"/>
        <end position="281"/>
    </location>
</feature>
<evidence type="ECO:0000313" key="3">
    <source>
        <dbReference type="Proteomes" id="UP001162155"/>
    </source>
</evidence>
<dbReference type="EMBL" id="JAFFRZ010000001">
    <property type="protein sequence ID" value="MDH4622151.1"/>
    <property type="molecule type" value="Genomic_DNA"/>
</dbReference>
<proteinExistence type="predicted"/>